<accession>A0A2U2BG81</accession>
<proteinExistence type="predicted"/>
<keyword evidence="2" id="KW-0732">Signal</keyword>
<feature type="region of interest" description="Disordered" evidence="1">
    <location>
        <begin position="109"/>
        <end position="150"/>
    </location>
</feature>
<feature type="chain" id="PRO_5015526977" description="Lipoprotein" evidence="2">
    <location>
        <begin position="23"/>
        <end position="168"/>
    </location>
</feature>
<evidence type="ECO:0000256" key="2">
    <source>
        <dbReference type="SAM" id="SignalP"/>
    </source>
</evidence>
<evidence type="ECO:0000313" key="4">
    <source>
        <dbReference type="Proteomes" id="UP000245216"/>
    </source>
</evidence>
<gene>
    <name evidence="3" type="ORF">DF183_14370</name>
</gene>
<name>A0A2U2BG81_ALCFA</name>
<reference evidence="3 4" key="1">
    <citation type="submission" date="2018-05" db="EMBL/GenBank/DDBJ databases">
        <title>Genome Sequence of an Efficient Indole-Degrading Bacterium, Alcaligenes sp.YBY.</title>
        <authorList>
            <person name="Yang B."/>
        </authorList>
    </citation>
    <scope>NUCLEOTIDE SEQUENCE [LARGE SCALE GENOMIC DNA]</scope>
    <source>
        <strain evidence="3 4">YBY</strain>
    </source>
</reference>
<evidence type="ECO:0008006" key="5">
    <source>
        <dbReference type="Google" id="ProtNLM"/>
    </source>
</evidence>
<reference evidence="3 4" key="2">
    <citation type="submission" date="2018-05" db="EMBL/GenBank/DDBJ databases">
        <authorList>
            <person name="Lanie J.A."/>
            <person name="Ng W.-L."/>
            <person name="Kazmierczak K.M."/>
            <person name="Andrzejewski T.M."/>
            <person name="Davidsen T.M."/>
            <person name="Wayne K.J."/>
            <person name="Tettelin H."/>
            <person name="Glass J.I."/>
            <person name="Rusch D."/>
            <person name="Podicherti R."/>
            <person name="Tsui H.-C.T."/>
            <person name="Winkler M.E."/>
        </authorList>
    </citation>
    <scope>NUCLEOTIDE SEQUENCE [LARGE SCALE GENOMIC DNA]</scope>
    <source>
        <strain evidence="3 4">YBY</strain>
    </source>
</reference>
<dbReference type="STRING" id="511.UZ73_15725"/>
<protein>
    <recommendedName>
        <fullName evidence="5">Lipoprotein</fullName>
    </recommendedName>
</protein>
<dbReference type="RefSeq" id="WP_109089396.1">
    <property type="nucleotide sequence ID" value="NZ_QEXO01000004.1"/>
</dbReference>
<dbReference type="EMBL" id="QEXO01000004">
    <property type="protein sequence ID" value="PWE13019.1"/>
    <property type="molecule type" value="Genomic_DNA"/>
</dbReference>
<feature type="signal peptide" evidence="2">
    <location>
        <begin position="1"/>
        <end position="22"/>
    </location>
</feature>
<sequence length="168" mass="18548">MRVFLRWTPLAASLLLAGCATTMSECDPSDQDAGFFTKISCDTSGAYRQHIDAREQGLLSAQETNALFHQVYKDIQTQQSLSKASLAQQRQAQTALNRSMGQLVRSLQASKGKEAGLQNQLKDLDKGLKDVNRSTEDNSPAAIAQKQQQLQKLQKDVSRLQSSLGYDE</sequence>
<feature type="compositionally biased region" description="Basic and acidic residues" evidence="1">
    <location>
        <begin position="122"/>
        <end position="136"/>
    </location>
</feature>
<dbReference type="PROSITE" id="PS51257">
    <property type="entry name" value="PROKAR_LIPOPROTEIN"/>
    <property type="match status" value="1"/>
</dbReference>
<evidence type="ECO:0000313" key="3">
    <source>
        <dbReference type="EMBL" id="PWE13019.1"/>
    </source>
</evidence>
<organism evidence="3 4">
    <name type="scientific">Alcaligenes faecalis</name>
    <dbReference type="NCBI Taxonomy" id="511"/>
    <lineage>
        <taxon>Bacteria</taxon>
        <taxon>Pseudomonadati</taxon>
        <taxon>Pseudomonadota</taxon>
        <taxon>Betaproteobacteria</taxon>
        <taxon>Burkholderiales</taxon>
        <taxon>Alcaligenaceae</taxon>
        <taxon>Alcaligenes</taxon>
    </lineage>
</organism>
<dbReference type="Proteomes" id="UP000245216">
    <property type="component" value="Unassembled WGS sequence"/>
</dbReference>
<evidence type="ECO:0000256" key="1">
    <source>
        <dbReference type="SAM" id="MobiDB-lite"/>
    </source>
</evidence>
<dbReference type="AlphaFoldDB" id="A0A2U2BG81"/>
<comment type="caution">
    <text evidence="3">The sequence shown here is derived from an EMBL/GenBank/DDBJ whole genome shotgun (WGS) entry which is preliminary data.</text>
</comment>